<dbReference type="KEGG" id="tch:CHITON_1430"/>
<dbReference type="Proteomes" id="UP000093069">
    <property type="component" value="Chromosome I"/>
</dbReference>
<gene>
    <name evidence="1" type="ORF">CHITON_1430</name>
</gene>
<dbReference type="GeneID" id="43458195"/>
<dbReference type="EMBL" id="LN999010">
    <property type="protein sequence ID" value="CUX78209.1"/>
    <property type="molecule type" value="Genomic_DNA"/>
</dbReference>
<protein>
    <recommendedName>
        <fullName evidence="3">Ribbon-helix-helix protein CopG domain-containing protein</fullName>
    </recommendedName>
</protein>
<dbReference type="STRING" id="54262.CHITON_1430"/>
<evidence type="ECO:0000313" key="1">
    <source>
        <dbReference type="EMBL" id="CUX78209.1"/>
    </source>
</evidence>
<dbReference type="OrthoDB" id="93273at2157"/>
<dbReference type="GO" id="GO:0006355">
    <property type="term" value="P:regulation of DNA-templated transcription"/>
    <property type="evidence" value="ECO:0007669"/>
    <property type="project" value="InterPro"/>
</dbReference>
<reference evidence="2" key="1">
    <citation type="submission" date="2016-01" db="EMBL/GenBank/DDBJ databases">
        <authorList>
            <person name="Vorgias C.E."/>
        </authorList>
    </citation>
    <scope>NUCLEOTIDE SEQUENCE [LARGE SCALE GENOMIC DNA]</scope>
</reference>
<evidence type="ECO:0008006" key="3">
    <source>
        <dbReference type="Google" id="ProtNLM"/>
    </source>
</evidence>
<dbReference type="SUPFAM" id="SSF47598">
    <property type="entry name" value="Ribbon-helix-helix"/>
    <property type="match status" value="1"/>
</dbReference>
<dbReference type="RefSeq" id="WP_157092431.1">
    <property type="nucleotide sequence ID" value="NZ_CP015193.1"/>
</dbReference>
<name>A0A160VTU6_9EURY</name>
<dbReference type="AlphaFoldDB" id="A0A160VTU6"/>
<dbReference type="InterPro" id="IPR010985">
    <property type="entry name" value="Ribbon_hlx_hlx"/>
</dbReference>
<organism evidence="1 2">
    <name type="scientific">Thermococcus chitonophagus</name>
    <dbReference type="NCBI Taxonomy" id="54262"/>
    <lineage>
        <taxon>Archaea</taxon>
        <taxon>Methanobacteriati</taxon>
        <taxon>Methanobacteriota</taxon>
        <taxon>Thermococci</taxon>
        <taxon>Thermococcales</taxon>
        <taxon>Thermococcaceae</taxon>
        <taxon>Thermococcus</taxon>
    </lineage>
</organism>
<accession>A0A160VTU6</accession>
<evidence type="ECO:0000313" key="2">
    <source>
        <dbReference type="Proteomes" id="UP000093069"/>
    </source>
</evidence>
<sequence>MGRGKASTGMYAWTFTIDSETHRMIKEISKALGINNNSAVVRMAIRRLYEEVKKQS</sequence>
<proteinExistence type="predicted"/>